<keyword evidence="2" id="KW-1185">Reference proteome</keyword>
<dbReference type="Proteomes" id="UP000436088">
    <property type="component" value="Unassembled WGS sequence"/>
</dbReference>
<dbReference type="Gene3D" id="3.30.40.10">
    <property type="entry name" value="Zinc/RING finger domain, C3HC4 (zinc finger)"/>
    <property type="match status" value="1"/>
</dbReference>
<evidence type="ECO:0008006" key="3">
    <source>
        <dbReference type="Google" id="ProtNLM"/>
    </source>
</evidence>
<name>A0A6A2XW24_HIBSY</name>
<evidence type="ECO:0000313" key="2">
    <source>
        <dbReference type="Proteomes" id="UP000436088"/>
    </source>
</evidence>
<accession>A0A6A2XW24</accession>
<gene>
    <name evidence="1" type="ORF">F3Y22_tig00111769pilonHSYRG00556</name>
</gene>
<protein>
    <recommendedName>
        <fullName evidence="3">RING-type domain-containing protein</fullName>
    </recommendedName>
</protein>
<dbReference type="InterPro" id="IPR013083">
    <property type="entry name" value="Znf_RING/FYVE/PHD"/>
</dbReference>
<comment type="caution">
    <text evidence="1">The sequence shown here is derived from an EMBL/GenBank/DDBJ whole genome shotgun (WGS) entry which is preliminary data.</text>
</comment>
<reference evidence="1" key="1">
    <citation type="submission" date="2019-09" db="EMBL/GenBank/DDBJ databases">
        <title>Draft genome information of white flower Hibiscus syriacus.</title>
        <authorList>
            <person name="Kim Y.-M."/>
        </authorList>
    </citation>
    <scope>NUCLEOTIDE SEQUENCE [LARGE SCALE GENOMIC DNA]</scope>
    <source>
        <strain evidence="1">YM2019G1</strain>
    </source>
</reference>
<dbReference type="EMBL" id="VEPZ02001421">
    <property type="protein sequence ID" value="KAE8674190.1"/>
    <property type="molecule type" value="Genomic_DNA"/>
</dbReference>
<dbReference type="AlphaFoldDB" id="A0A6A2XW24"/>
<organism evidence="1 2">
    <name type="scientific">Hibiscus syriacus</name>
    <name type="common">Rose of Sharon</name>
    <dbReference type="NCBI Taxonomy" id="106335"/>
    <lineage>
        <taxon>Eukaryota</taxon>
        <taxon>Viridiplantae</taxon>
        <taxon>Streptophyta</taxon>
        <taxon>Embryophyta</taxon>
        <taxon>Tracheophyta</taxon>
        <taxon>Spermatophyta</taxon>
        <taxon>Magnoliopsida</taxon>
        <taxon>eudicotyledons</taxon>
        <taxon>Gunneridae</taxon>
        <taxon>Pentapetalae</taxon>
        <taxon>rosids</taxon>
        <taxon>malvids</taxon>
        <taxon>Malvales</taxon>
        <taxon>Malvaceae</taxon>
        <taxon>Malvoideae</taxon>
        <taxon>Hibiscus</taxon>
    </lineage>
</organism>
<proteinExistence type="predicted"/>
<sequence>MISVNSVSSASLVVVVVVGGCFRFSKWCGHGFHDGCIDAWLKVGTTCPIAGLTSSLTEALSFLPWFLGKRVVKWIENPLSSEITLAFCESVGYV</sequence>
<evidence type="ECO:0000313" key="1">
    <source>
        <dbReference type="EMBL" id="KAE8674190.1"/>
    </source>
</evidence>
<dbReference type="SUPFAM" id="SSF57850">
    <property type="entry name" value="RING/U-box"/>
    <property type="match status" value="1"/>
</dbReference>